<organism evidence="1 2">
    <name type="scientific">Echinops telfairi</name>
    <name type="common">Lesser hedgehog tenrec</name>
    <dbReference type="NCBI Taxonomy" id="9371"/>
    <lineage>
        <taxon>Eukaryota</taxon>
        <taxon>Metazoa</taxon>
        <taxon>Chordata</taxon>
        <taxon>Craniata</taxon>
        <taxon>Vertebrata</taxon>
        <taxon>Euteleostomi</taxon>
        <taxon>Mammalia</taxon>
        <taxon>Eutheria</taxon>
        <taxon>Afrotheria</taxon>
        <taxon>Tenrecidae</taxon>
        <taxon>Tenrecinae</taxon>
        <taxon>Echinops</taxon>
    </lineage>
</organism>
<dbReference type="RefSeq" id="XP_045151386.1">
    <property type="nucleotide sequence ID" value="XM_045295451.1"/>
</dbReference>
<evidence type="ECO:0000313" key="2">
    <source>
        <dbReference type="RefSeq" id="XP_045151386.1"/>
    </source>
</evidence>
<protein>
    <submittedName>
        <fullName evidence="2">Breast carcinoma-amplified sequence 1 isoform X1</fullName>
    </submittedName>
</protein>
<evidence type="ECO:0000313" key="1">
    <source>
        <dbReference type="Proteomes" id="UP000694863"/>
    </source>
</evidence>
<name>A0AC55DI13_ECHTE</name>
<reference evidence="2" key="1">
    <citation type="submission" date="2025-08" db="UniProtKB">
        <authorList>
            <consortium name="RefSeq"/>
        </authorList>
    </citation>
    <scope>IDENTIFICATION</scope>
</reference>
<proteinExistence type="predicted"/>
<dbReference type="Proteomes" id="UP000694863">
    <property type="component" value="Unplaced"/>
</dbReference>
<sequence length="595" mass="62015">MLSYEVSVSRAGFDDSKFSELAGETVDLGIRVQADNAAASSPGTMEPSRVADAGGTGAKPEVPAARSRLFMTLSGPVPGRARDQASDSSAGSVRLNVSPKKGPGNKGPSESVPLPAAAAVPTAPDKTPAASGPRGPAPLPPEPEGAALSVPKDPGFFDKIFKLDKGREKTPVDSQADAPGVPRGDRADNVAGPAGPRSDDRGQQDVADSKEREGPEIASLDSSVLEGIPEAPETTAENPQATEPTESNHPIMSFFKTLVSPNKAEANKEPEDTKAAGVERVCDGHAGQTTSEGQAKGAKKKHLDSPRVGLAFRKFFRHKGAEKSPPALADPKSDKANIVPQETQGAAKNPKGCSPVIPAPSAAASETAKDGPKERAGPTSLPLGKLFWKKSSKEDSIPTGSEENVVGESPGERRKSEDAASSLHTVDLSEDIVDAAPQPAHVKPAREESKPPRTLLAFFRQMSVKEEGGRAYSEGVNGKDPAHQTSDSTEKTPSPPEPEPEPTAAAPRGREGPSKEKKAAAEPNKQKSNKPEAKDGATSAEPCVVEADPLQNGDQRAERPRPSLRGFLKGLGPKRMLDAQVQTDPVSIGPVGKSK</sequence>
<gene>
    <name evidence="2" type="primary">BCAS1</name>
</gene>
<accession>A0AC55DI13</accession>
<keyword evidence="1" id="KW-1185">Reference proteome</keyword>